<dbReference type="SUPFAM" id="SSF103481">
    <property type="entry name" value="Multidrug resistance efflux transporter EmrE"/>
    <property type="match status" value="1"/>
</dbReference>
<keyword evidence="8 10" id="KW-0472">Membrane</keyword>
<dbReference type="GO" id="GO:1903711">
    <property type="term" value="P:spermidine transmembrane transport"/>
    <property type="evidence" value="ECO:0007669"/>
    <property type="project" value="TreeGrafter"/>
</dbReference>
<dbReference type="PANTHER" id="PTHR30561">
    <property type="entry name" value="SMR FAMILY PROTON-DEPENDENT DRUG EFFLUX TRANSPORTER SUGE"/>
    <property type="match status" value="1"/>
</dbReference>
<dbReference type="GO" id="GO:0015297">
    <property type="term" value="F:antiporter activity"/>
    <property type="evidence" value="ECO:0007669"/>
    <property type="project" value="TreeGrafter"/>
</dbReference>
<dbReference type="GO" id="GO:0015220">
    <property type="term" value="F:choline transmembrane transporter activity"/>
    <property type="evidence" value="ECO:0007669"/>
    <property type="project" value="TreeGrafter"/>
</dbReference>
<keyword evidence="7 10" id="KW-1133">Transmembrane helix</keyword>
<dbReference type="PROSITE" id="PS51257">
    <property type="entry name" value="PROKAR_LIPOPROTEIN"/>
    <property type="match status" value="1"/>
</dbReference>
<evidence type="ECO:0000256" key="5">
    <source>
        <dbReference type="ARBA" id="ARBA00022519"/>
    </source>
</evidence>
<dbReference type="EMBL" id="CP043473">
    <property type="protein sequence ID" value="QEL54403.1"/>
    <property type="molecule type" value="Genomic_DNA"/>
</dbReference>
<dbReference type="RefSeq" id="WP_149294793.1">
    <property type="nucleotide sequence ID" value="NZ_CP043473.1"/>
</dbReference>
<evidence type="ECO:0000256" key="1">
    <source>
        <dbReference type="ARBA" id="ARBA00004429"/>
    </source>
</evidence>
<evidence type="ECO:0000256" key="10">
    <source>
        <dbReference type="SAM" id="Phobius"/>
    </source>
</evidence>
<evidence type="ECO:0000313" key="11">
    <source>
        <dbReference type="EMBL" id="QEL54403.1"/>
    </source>
</evidence>
<dbReference type="Proteomes" id="UP000322079">
    <property type="component" value="Chromosome"/>
</dbReference>
<proteinExistence type="inferred from homology"/>
<feature type="transmembrane region" description="Helical" evidence="10">
    <location>
        <begin position="95"/>
        <end position="113"/>
    </location>
</feature>
<dbReference type="PANTHER" id="PTHR30561:SF2">
    <property type="entry name" value="SPERMIDINE EXPORT PROTEIN MDTJ"/>
    <property type="match status" value="1"/>
</dbReference>
<dbReference type="KEGG" id="chrm:FYK34_01825"/>
<feature type="transmembrane region" description="Helical" evidence="10">
    <location>
        <begin position="68"/>
        <end position="89"/>
    </location>
</feature>
<dbReference type="Gene3D" id="1.10.3730.20">
    <property type="match status" value="1"/>
</dbReference>
<name>A0A5C1DD85_9NEIS</name>
<organism evidence="11 12">
    <name type="scientific">Chromobacterium paludis</name>
    <dbReference type="NCBI Taxonomy" id="2605945"/>
    <lineage>
        <taxon>Bacteria</taxon>
        <taxon>Pseudomonadati</taxon>
        <taxon>Pseudomonadota</taxon>
        <taxon>Betaproteobacteria</taxon>
        <taxon>Neisseriales</taxon>
        <taxon>Chromobacteriaceae</taxon>
        <taxon>Chromobacterium</taxon>
    </lineage>
</organism>
<keyword evidence="5" id="KW-0997">Cell inner membrane</keyword>
<protein>
    <recommendedName>
        <fullName evidence="3">Spermidine export protein MdtJ</fullName>
    </recommendedName>
</protein>
<dbReference type="GO" id="GO:0005886">
    <property type="term" value="C:plasma membrane"/>
    <property type="evidence" value="ECO:0007669"/>
    <property type="project" value="UniProtKB-SubCell"/>
</dbReference>
<dbReference type="AlphaFoldDB" id="A0A5C1DD85"/>
<accession>A0A5C1DD85</accession>
<evidence type="ECO:0000256" key="2">
    <source>
        <dbReference type="ARBA" id="ARBA00011358"/>
    </source>
</evidence>
<keyword evidence="12" id="KW-1185">Reference proteome</keyword>
<evidence type="ECO:0000256" key="3">
    <source>
        <dbReference type="ARBA" id="ARBA00021112"/>
    </source>
</evidence>
<evidence type="ECO:0000313" key="12">
    <source>
        <dbReference type="Proteomes" id="UP000322079"/>
    </source>
</evidence>
<evidence type="ECO:0000256" key="9">
    <source>
        <dbReference type="RuleBase" id="RU003942"/>
    </source>
</evidence>
<dbReference type="GO" id="GO:0015199">
    <property type="term" value="F:amino-acid betaine transmembrane transporter activity"/>
    <property type="evidence" value="ECO:0007669"/>
    <property type="project" value="TreeGrafter"/>
</dbReference>
<dbReference type="InterPro" id="IPR045324">
    <property type="entry name" value="Small_multidrug_res"/>
</dbReference>
<gene>
    <name evidence="11" type="ORF">FYK34_01825</name>
</gene>
<dbReference type="InterPro" id="IPR037185">
    <property type="entry name" value="EmrE-like"/>
</dbReference>
<evidence type="ECO:0000256" key="6">
    <source>
        <dbReference type="ARBA" id="ARBA00022692"/>
    </source>
</evidence>
<evidence type="ECO:0000256" key="8">
    <source>
        <dbReference type="ARBA" id="ARBA00023136"/>
    </source>
</evidence>
<comment type="subcellular location">
    <subcellularLocation>
        <location evidence="1">Cell inner membrane</location>
        <topology evidence="1">Multi-pass membrane protein</topology>
    </subcellularLocation>
    <subcellularLocation>
        <location evidence="9">Cell membrane</location>
        <topology evidence="9">Multi-pass membrane protein</topology>
    </subcellularLocation>
</comment>
<reference evidence="11 12" key="1">
    <citation type="submission" date="2019-08" db="EMBL/GenBank/DDBJ databases">
        <title>Chromobacterium paludis, a novel bacterium isolated from a Maryland marsh pond.</title>
        <authorList>
            <person name="Blackburn M.B."/>
            <person name="Gundersen-Rindal D.E."/>
        </authorList>
    </citation>
    <scope>NUCLEOTIDE SEQUENCE [LARGE SCALE GENOMIC DNA]</scope>
    <source>
        <strain evidence="12">IIBBL 257-1</strain>
    </source>
</reference>
<comment type="similarity">
    <text evidence="9">Belongs to the drug/metabolite transporter (DMT) superfamily. Small multidrug resistance (SMR) (TC 2.A.7.1) family.</text>
</comment>
<comment type="subunit">
    <text evidence="2">Forms a complex with MdtI.</text>
</comment>
<evidence type="ECO:0000256" key="4">
    <source>
        <dbReference type="ARBA" id="ARBA00022475"/>
    </source>
</evidence>
<keyword evidence="4" id="KW-1003">Cell membrane</keyword>
<dbReference type="Pfam" id="PF00893">
    <property type="entry name" value="Multi_Drug_Res"/>
    <property type="match status" value="1"/>
</dbReference>
<keyword evidence="6 9" id="KW-0812">Transmembrane</keyword>
<sequence>MHKKIFTPLCAAWLILLAAIACEIAGTLLMASAAREDSYLAYVGMAGALALSYFLLSRSLRAISVGVAYAVWEGLGLMGLTMASVWLFGERLVPQELLGLALALIGLACVTLGEQHEGEAAA</sequence>
<dbReference type="InterPro" id="IPR000390">
    <property type="entry name" value="Small_drug/metabolite_transptr"/>
</dbReference>
<feature type="transmembrane region" description="Helical" evidence="10">
    <location>
        <begin position="38"/>
        <end position="56"/>
    </location>
</feature>
<dbReference type="GO" id="GO:0031460">
    <property type="term" value="P:glycine betaine transport"/>
    <property type="evidence" value="ECO:0007669"/>
    <property type="project" value="TreeGrafter"/>
</dbReference>
<evidence type="ECO:0000256" key="7">
    <source>
        <dbReference type="ARBA" id="ARBA00022989"/>
    </source>
</evidence>